<organism evidence="1 2">
    <name type="scientific">Mycolicibacterium hassiacum (strain DSM 44199 / CIP 105218 / JCM 12690 / 3849)</name>
    <name type="common">Mycobacterium hassiacum</name>
    <dbReference type="NCBI Taxonomy" id="1122247"/>
    <lineage>
        <taxon>Bacteria</taxon>
        <taxon>Bacillati</taxon>
        <taxon>Actinomycetota</taxon>
        <taxon>Actinomycetes</taxon>
        <taxon>Mycobacteriales</taxon>
        <taxon>Mycobacteriaceae</taxon>
        <taxon>Mycolicibacterium</taxon>
    </lineage>
</organism>
<name>K5BAN7_MYCHD</name>
<dbReference type="InterPro" id="IPR036271">
    <property type="entry name" value="Tet_transcr_reg_TetR-rel_C_sf"/>
</dbReference>
<dbReference type="eggNOG" id="COG1309">
    <property type="taxonomic scope" value="Bacteria"/>
</dbReference>
<dbReference type="Gene3D" id="1.10.357.10">
    <property type="entry name" value="Tetracycline Repressor, domain 2"/>
    <property type="match status" value="1"/>
</dbReference>
<sequence>MVGRPKLREERLDVPTIVDAALNIARKSLADLTMRSLSDELNVSVGALYKHVSGRDEVLALVVERVLEQAPRIDPDSGDGWLALRAQVLGVQDLMDRYPGLDDVVIAHSPKSPTANRMRREGIAALQREGLTVAQAHKVYRAVTWLWLGSRAALAGRPRRKADIDTFAEALDILIDGLRRQVGASELAVTSEEGSR</sequence>
<dbReference type="PATRIC" id="fig|1122247.3.peg.3165"/>
<keyword evidence="2" id="KW-1185">Reference proteome</keyword>
<evidence type="ECO:0000313" key="2">
    <source>
        <dbReference type="Proteomes" id="UP000006265"/>
    </source>
</evidence>
<dbReference type="STRING" id="1122247.GCA_000379865_04295"/>
<gene>
    <name evidence="1" type="ORF">C731_3300</name>
</gene>
<accession>K5BAN7</accession>
<dbReference type="RefSeq" id="WP_005629445.1">
    <property type="nucleotide sequence ID" value="NZ_AMRA01000095.1"/>
</dbReference>
<dbReference type="OrthoDB" id="4627290at2"/>
<protein>
    <submittedName>
        <fullName evidence="1">Bacterial regulatory s, tetR family protein</fullName>
    </submittedName>
</protein>
<dbReference type="EMBL" id="AMRA01000095">
    <property type="protein sequence ID" value="EKF22560.1"/>
    <property type="molecule type" value="Genomic_DNA"/>
</dbReference>
<dbReference type="SUPFAM" id="SSF48498">
    <property type="entry name" value="Tetracyclin repressor-like, C-terminal domain"/>
    <property type="match status" value="1"/>
</dbReference>
<dbReference type="Proteomes" id="UP000006265">
    <property type="component" value="Unassembled WGS sequence"/>
</dbReference>
<reference evidence="1 2" key="1">
    <citation type="journal article" date="2012" name="J. Bacteriol.">
        <title>Genome sequence of Mycobacterium hassiacum DSM 44199, a rare source of heat-stable mycobacterial proteins.</title>
        <authorList>
            <person name="Tiago I."/>
            <person name="Maranha A."/>
            <person name="Mendes V."/>
            <person name="Alarico S."/>
            <person name="Moynihan P.J."/>
            <person name="Clarke A.J."/>
            <person name="Macedo-Ribeiro S."/>
            <person name="Pereira P.J."/>
            <person name="Empadinhas N."/>
        </authorList>
    </citation>
    <scope>NUCLEOTIDE SEQUENCE [LARGE SCALE GENOMIC DNA]</scope>
    <source>
        <strain evidence="2">DSM 44199 / CIP 105218 / JCM 12690 / 3849</strain>
    </source>
</reference>
<proteinExistence type="predicted"/>
<dbReference type="AlphaFoldDB" id="K5BAN7"/>
<evidence type="ECO:0000313" key="1">
    <source>
        <dbReference type="EMBL" id="EKF22560.1"/>
    </source>
</evidence>
<dbReference type="SUPFAM" id="SSF46689">
    <property type="entry name" value="Homeodomain-like"/>
    <property type="match status" value="1"/>
</dbReference>
<dbReference type="InterPro" id="IPR009057">
    <property type="entry name" value="Homeodomain-like_sf"/>
</dbReference>
<comment type="caution">
    <text evidence="1">The sequence shown here is derived from an EMBL/GenBank/DDBJ whole genome shotgun (WGS) entry which is preliminary data.</text>
</comment>